<keyword evidence="3" id="KW-0378">Hydrolase</keyword>
<feature type="region of interest" description="Disordered" evidence="5">
    <location>
        <begin position="236"/>
        <end position="393"/>
    </location>
</feature>
<feature type="compositionally biased region" description="Polar residues" evidence="5">
    <location>
        <begin position="688"/>
        <end position="707"/>
    </location>
</feature>
<feature type="region of interest" description="Disordered" evidence="5">
    <location>
        <begin position="106"/>
        <end position="127"/>
    </location>
</feature>
<evidence type="ECO:0000313" key="7">
    <source>
        <dbReference type="EMBL" id="KIM45904.1"/>
    </source>
</evidence>
<feature type="compositionally biased region" description="Basic residues" evidence="5">
    <location>
        <begin position="620"/>
        <end position="630"/>
    </location>
</feature>
<dbReference type="GO" id="GO:0006412">
    <property type="term" value="P:translation"/>
    <property type="evidence" value="ECO:0007669"/>
    <property type="project" value="UniProtKB-KW"/>
</dbReference>
<feature type="region of interest" description="Disordered" evidence="5">
    <location>
        <begin position="685"/>
        <end position="707"/>
    </location>
</feature>
<evidence type="ECO:0000256" key="3">
    <source>
        <dbReference type="ARBA" id="ARBA00022801"/>
    </source>
</evidence>
<accession>A0A0C3CP79</accession>
<feature type="compositionally biased region" description="Polar residues" evidence="5">
    <location>
        <begin position="205"/>
        <end position="223"/>
    </location>
</feature>
<dbReference type="InterPro" id="IPR015033">
    <property type="entry name" value="HBS1-like_N"/>
</dbReference>
<feature type="compositionally biased region" description="Polar residues" evidence="5">
    <location>
        <begin position="359"/>
        <end position="371"/>
    </location>
</feature>
<feature type="region of interest" description="Disordered" evidence="5">
    <location>
        <begin position="1"/>
        <end position="35"/>
    </location>
</feature>
<dbReference type="OrthoDB" id="342024at2759"/>
<protein>
    <recommendedName>
        <fullName evidence="6">HBS1-like protein N-terminal domain-containing protein</fullName>
    </recommendedName>
</protein>
<feature type="compositionally biased region" description="Polar residues" evidence="5">
    <location>
        <begin position="635"/>
        <end position="644"/>
    </location>
</feature>
<evidence type="ECO:0000313" key="8">
    <source>
        <dbReference type="Proteomes" id="UP000053424"/>
    </source>
</evidence>
<organism evidence="7 8">
    <name type="scientific">Hebeloma cylindrosporum</name>
    <dbReference type="NCBI Taxonomy" id="76867"/>
    <lineage>
        <taxon>Eukaryota</taxon>
        <taxon>Fungi</taxon>
        <taxon>Dikarya</taxon>
        <taxon>Basidiomycota</taxon>
        <taxon>Agaricomycotina</taxon>
        <taxon>Agaricomycetes</taxon>
        <taxon>Agaricomycetidae</taxon>
        <taxon>Agaricales</taxon>
        <taxon>Agaricineae</taxon>
        <taxon>Hymenogastraceae</taxon>
        <taxon>Hebeloma</taxon>
    </lineage>
</organism>
<dbReference type="Proteomes" id="UP000053424">
    <property type="component" value="Unassembled WGS sequence"/>
</dbReference>
<name>A0A0C3CP79_HEBCY</name>
<reference evidence="8" key="2">
    <citation type="submission" date="2015-01" db="EMBL/GenBank/DDBJ databases">
        <title>Evolutionary Origins and Diversification of the Mycorrhizal Mutualists.</title>
        <authorList>
            <consortium name="DOE Joint Genome Institute"/>
            <consortium name="Mycorrhizal Genomics Consortium"/>
            <person name="Kohler A."/>
            <person name="Kuo A."/>
            <person name="Nagy L.G."/>
            <person name="Floudas D."/>
            <person name="Copeland A."/>
            <person name="Barry K.W."/>
            <person name="Cichocki N."/>
            <person name="Veneault-Fourrey C."/>
            <person name="LaButti K."/>
            <person name="Lindquist E.A."/>
            <person name="Lipzen A."/>
            <person name="Lundell T."/>
            <person name="Morin E."/>
            <person name="Murat C."/>
            <person name="Riley R."/>
            <person name="Ohm R."/>
            <person name="Sun H."/>
            <person name="Tunlid A."/>
            <person name="Henrissat B."/>
            <person name="Grigoriev I.V."/>
            <person name="Hibbett D.S."/>
            <person name="Martin F."/>
        </authorList>
    </citation>
    <scope>NUCLEOTIDE SEQUENCE [LARGE SCALE GENOMIC DNA]</scope>
    <source>
        <strain evidence="8">h7</strain>
    </source>
</reference>
<dbReference type="Pfam" id="PF08938">
    <property type="entry name" value="HBS1_N"/>
    <property type="match status" value="1"/>
</dbReference>
<feature type="domain" description="HBS1-like protein N-terminal" evidence="6">
    <location>
        <begin position="51"/>
        <end position="102"/>
    </location>
</feature>
<dbReference type="AlphaFoldDB" id="A0A0C3CP79"/>
<feature type="region of interest" description="Disordered" evidence="5">
    <location>
        <begin position="611"/>
        <end position="646"/>
    </location>
</feature>
<dbReference type="STRING" id="686832.A0A0C3CP79"/>
<evidence type="ECO:0000256" key="2">
    <source>
        <dbReference type="ARBA" id="ARBA00022490"/>
    </source>
</evidence>
<dbReference type="EMBL" id="KN831771">
    <property type="protein sequence ID" value="KIM45904.1"/>
    <property type="molecule type" value="Genomic_DNA"/>
</dbReference>
<keyword evidence="4" id="KW-0648">Protein biosynthesis</keyword>
<evidence type="ECO:0000256" key="1">
    <source>
        <dbReference type="ARBA" id="ARBA00004496"/>
    </source>
</evidence>
<keyword evidence="8" id="KW-1185">Reference proteome</keyword>
<dbReference type="HOGENOM" id="CLU_021533_0_0_1"/>
<keyword evidence="2" id="KW-0963">Cytoplasm</keyword>
<feature type="compositionally biased region" description="Polar residues" evidence="5">
    <location>
        <begin position="246"/>
        <end position="260"/>
    </location>
</feature>
<reference evidence="7 8" key="1">
    <citation type="submission" date="2014-04" db="EMBL/GenBank/DDBJ databases">
        <authorList>
            <consortium name="DOE Joint Genome Institute"/>
            <person name="Kuo A."/>
            <person name="Gay G."/>
            <person name="Dore J."/>
            <person name="Kohler A."/>
            <person name="Nagy L.G."/>
            <person name="Floudas D."/>
            <person name="Copeland A."/>
            <person name="Barry K.W."/>
            <person name="Cichocki N."/>
            <person name="Veneault-Fourrey C."/>
            <person name="LaButti K."/>
            <person name="Lindquist E.A."/>
            <person name="Lipzen A."/>
            <person name="Lundell T."/>
            <person name="Morin E."/>
            <person name="Murat C."/>
            <person name="Sun H."/>
            <person name="Tunlid A."/>
            <person name="Henrissat B."/>
            <person name="Grigoriev I.V."/>
            <person name="Hibbett D.S."/>
            <person name="Martin F."/>
            <person name="Nordberg H.P."/>
            <person name="Cantor M.N."/>
            <person name="Hua S.X."/>
        </authorList>
    </citation>
    <scope>NUCLEOTIDE SEQUENCE [LARGE SCALE GENOMIC DNA]</scope>
    <source>
        <strain evidence="8">h7</strain>
    </source>
</reference>
<dbReference type="GO" id="GO:0016787">
    <property type="term" value="F:hydrolase activity"/>
    <property type="evidence" value="ECO:0007669"/>
    <property type="project" value="UniProtKB-KW"/>
</dbReference>
<sequence>MSRHRDVRSLNIQDELDDDALSDGGEGEITPEQEGLHETQMLESVRAECIQAQMNDGLEQVRLIIGGEDVSELSDNSIKDALWEYYFDVEKTIQWSLEERERRNLAKERKGTWNDHNSDSLSDEQRGNESYQYYQSNQSGHLQEGEYLEENTRPRVPSIFLAQEQPGFDNQAYLAVPSSPKPNRLSTITERTERTEPSMLWRPRQQYTVPNTPRSMAPSTTTSYGQEIVDWSSAHEVPLGRPDPNTGRTSPSGSAIQRLSTYDPPPSNSSTISPDNRHYPESASHSHRSPNLHTDANFDTKSKEGGPPLMQPSYNKPQSKLSKLASSRASSISTRSESSRSSGTAVTGSIKTFPALRPSAQSERPPSSIASSKDLPDIPAQTEEATDQSSTSSIVRRAIQTALQLEAVDNDTIYHPETFSGEICSFSPISPTLEAELACSTKGCCRNRSLPQSLSSPSSPSQISTTRPLSKLAMLAQQKIDASRVPKLPKTTTEYLTPIANGSSVTTAITTSYQSLYSLTDPSRRNTIPRLDVVPVQPPGGILTSPSHQRPSKLAMKIKRAGDKPLLNPGFPSEDAIVSAPLSPLFQPTTTHARASPSAFASVLIYDAANSPCNEGKDKNSKKRKEHMHKKEGTTIAQRTSDQPLEQRIAKPRNYAFTDNNTFAFDGPSPDDIIFNARKKSGLKNLASPASHTSPNASAPSGKSLSS</sequence>
<feature type="compositionally biased region" description="Acidic residues" evidence="5">
    <location>
        <begin position="14"/>
        <end position="31"/>
    </location>
</feature>
<gene>
    <name evidence="7" type="ORF">M413DRAFT_23715</name>
</gene>
<evidence type="ECO:0000259" key="6">
    <source>
        <dbReference type="Pfam" id="PF08938"/>
    </source>
</evidence>
<evidence type="ECO:0000256" key="4">
    <source>
        <dbReference type="ARBA" id="ARBA00022917"/>
    </source>
</evidence>
<evidence type="ECO:0000256" key="5">
    <source>
        <dbReference type="SAM" id="MobiDB-lite"/>
    </source>
</evidence>
<comment type="subcellular location">
    <subcellularLocation>
        <location evidence="1">Cytoplasm</location>
    </subcellularLocation>
</comment>
<feature type="compositionally biased region" description="Low complexity" evidence="5">
    <location>
        <begin position="319"/>
        <end position="342"/>
    </location>
</feature>
<feature type="region of interest" description="Disordered" evidence="5">
    <location>
        <begin position="176"/>
        <end position="223"/>
    </location>
</feature>
<dbReference type="GO" id="GO:0005737">
    <property type="term" value="C:cytoplasm"/>
    <property type="evidence" value="ECO:0007669"/>
    <property type="project" value="UniProtKB-SubCell"/>
</dbReference>
<proteinExistence type="predicted"/>